<organism evidence="6 7">
    <name type="scientific">Shewanella salipaludis</name>
    <dbReference type="NCBI Taxonomy" id="2723052"/>
    <lineage>
        <taxon>Bacteria</taxon>
        <taxon>Pseudomonadati</taxon>
        <taxon>Pseudomonadota</taxon>
        <taxon>Gammaproteobacteria</taxon>
        <taxon>Alteromonadales</taxon>
        <taxon>Shewanellaceae</taxon>
        <taxon>Shewanella</taxon>
    </lineage>
</organism>
<dbReference type="InterPro" id="IPR001129">
    <property type="entry name" value="Membr-assoc_MAPEG"/>
</dbReference>
<keyword evidence="3 5" id="KW-1133">Transmembrane helix</keyword>
<dbReference type="RefSeq" id="WP_169563795.1">
    <property type="nucleotide sequence ID" value="NZ_JAAXYH010000004.1"/>
</dbReference>
<evidence type="ECO:0000256" key="4">
    <source>
        <dbReference type="ARBA" id="ARBA00023136"/>
    </source>
</evidence>
<comment type="subcellular location">
    <subcellularLocation>
        <location evidence="1">Membrane</location>
    </subcellularLocation>
</comment>
<dbReference type="Gene3D" id="1.20.120.550">
    <property type="entry name" value="Membrane associated eicosanoid/glutathione metabolism-like domain"/>
    <property type="match status" value="1"/>
</dbReference>
<comment type="caution">
    <text evidence="6">The sequence shown here is derived from an EMBL/GenBank/DDBJ whole genome shotgun (WGS) entry which is preliminary data.</text>
</comment>
<evidence type="ECO:0000313" key="6">
    <source>
        <dbReference type="EMBL" id="NMH65110.1"/>
    </source>
</evidence>
<evidence type="ECO:0000256" key="3">
    <source>
        <dbReference type="ARBA" id="ARBA00022989"/>
    </source>
</evidence>
<evidence type="ECO:0000313" key="7">
    <source>
        <dbReference type="Proteomes" id="UP000737113"/>
    </source>
</evidence>
<gene>
    <name evidence="6" type="ORF">HC757_07980</name>
</gene>
<reference evidence="6" key="1">
    <citation type="submission" date="2020-04" db="EMBL/GenBank/DDBJ databases">
        <title>Description of Shewanella salipaludis sp. nov., isolated from a salt marsh.</title>
        <authorList>
            <person name="Park S."/>
            <person name="Yoon J.-H."/>
        </authorList>
    </citation>
    <scope>NUCLEOTIDE SEQUENCE</scope>
    <source>
        <strain evidence="6">SHSM-M6</strain>
    </source>
</reference>
<keyword evidence="7" id="KW-1185">Reference proteome</keyword>
<keyword evidence="4 5" id="KW-0472">Membrane</keyword>
<dbReference type="GO" id="GO:0016020">
    <property type="term" value="C:membrane"/>
    <property type="evidence" value="ECO:0007669"/>
    <property type="project" value="UniProtKB-SubCell"/>
</dbReference>
<protein>
    <submittedName>
        <fullName evidence="6">MAPEG family protein</fullName>
    </submittedName>
</protein>
<dbReference type="PANTHER" id="PTHR35814:SF1">
    <property type="entry name" value="GLUTATHIONE S-TRANSFERASE-RELATED"/>
    <property type="match status" value="1"/>
</dbReference>
<accession>A0A972FS16</accession>
<dbReference type="Proteomes" id="UP000737113">
    <property type="component" value="Unassembled WGS sequence"/>
</dbReference>
<dbReference type="SUPFAM" id="SSF161084">
    <property type="entry name" value="MAPEG domain-like"/>
    <property type="match status" value="1"/>
</dbReference>
<evidence type="ECO:0000256" key="5">
    <source>
        <dbReference type="SAM" id="Phobius"/>
    </source>
</evidence>
<evidence type="ECO:0000256" key="1">
    <source>
        <dbReference type="ARBA" id="ARBA00004370"/>
    </source>
</evidence>
<keyword evidence="2 5" id="KW-0812">Transmembrane</keyword>
<feature type="transmembrane region" description="Helical" evidence="5">
    <location>
        <begin position="6"/>
        <end position="25"/>
    </location>
</feature>
<dbReference type="Pfam" id="PF01124">
    <property type="entry name" value="MAPEG"/>
    <property type="match status" value="1"/>
</dbReference>
<sequence>MSLMVSGLYAGLTGLLFLVLAYRVVRLRRKFKIGLGSADNAALELAIRVHGNLLENAPMALLLLMLAEANGLSQPYLHALGSLWLVARLLHVIGLNLGRGGYHFGRFWGVLLTWTVILTLVVINLVISMATLA</sequence>
<proteinExistence type="predicted"/>
<dbReference type="InterPro" id="IPR023352">
    <property type="entry name" value="MAPEG-like_dom_sf"/>
</dbReference>
<dbReference type="PANTHER" id="PTHR35814">
    <property type="match status" value="1"/>
</dbReference>
<dbReference type="AlphaFoldDB" id="A0A972FS16"/>
<name>A0A972FS16_9GAMM</name>
<feature type="transmembrane region" description="Helical" evidence="5">
    <location>
        <begin position="107"/>
        <end position="127"/>
    </location>
</feature>
<evidence type="ECO:0000256" key="2">
    <source>
        <dbReference type="ARBA" id="ARBA00022692"/>
    </source>
</evidence>
<dbReference type="EMBL" id="JAAXYH010000004">
    <property type="protein sequence ID" value="NMH65110.1"/>
    <property type="molecule type" value="Genomic_DNA"/>
</dbReference>